<dbReference type="Proteomes" id="UP000202440">
    <property type="component" value="Chromosome"/>
</dbReference>
<dbReference type="Gene3D" id="1.10.150.240">
    <property type="entry name" value="Putative phosphatase, domain 2"/>
    <property type="match status" value="1"/>
</dbReference>
<evidence type="ECO:0000256" key="1">
    <source>
        <dbReference type="ARBA" id="ARBA00022723"/>
    </source>
</evidence>
<dbReference type="SFLD" id="SFLDG01129">
    <property type="entry name" value="C1.5:_HAD__Beta-PGM__Phosphata"/>
    <property type="match status" value="1"/>
</dbReference>
<dbReference type="NCBIfam" id="TIGR01509">
    <property type="entry name" value="HAD-SF-IA-v3"/>
    <property type="match status" value="1"/>
</dbReference>
<keyword evidence="6" id="KW-1185">Reference proteome</keyword>
<dbReference type="SFLD" id="SFLDS00003">
    <property type="entry name" value="Haloacid_Dehalogenase"/>
    <property type="match status" value="1"/>
</dbReference>
<gene>
    <name evidence="5" type="ORF">CHH28_17690</name>
</gene>
<evidence type="ECO:0000256" key="3">
    <source>
        <dbReference type="ARBA" id="ARBA00022842"/>
    </source>
</evidence>
<dbReference type="GO" id="GO:0046872">
    <property type="term" value="F:metal ion binding"/>
    <property type="evidence" value="ECO:0007669"/>
    <property type="project" value="UniProtKB-KW"/>
</dbReference>
<evidence type="ECO:0000256" key="2">
    <source>
        <dbReference type="ARBA" id="ARBA00022801"/>
    </source>
</evidence>
<keyword evidence="1" id="KW-0479">Metal-binding</keyword>
<dbReference type="RefSeq" id="WP_094061564.1">
    <property type="nucleotide sequence ID" value="NZ_CP022530.1"/>
</dbReference>
<reference evidence="5 6" key="1">
    <citation type="submission" date="2017-07" db="EMBL/GenBank/DDBJ databases">
        <title>Annotated genome sequence of Bacterioplanes sanyensis isolated from Red Sea.</title>
        <authorList>
            <person name="Rehman Z.U."/>
        </authorList>
    </citation>
    <scope>NUCLEOTIDE SEQUENCE [LARGE SCALE GENOMIC DNA]</scope>
    <source>
        <strain evidence="5 6">NV9</strain>
    </source>
</reference>
<dbReference type="Pfam" id="PF13419">
    <property type="entry name" value="HAD_2"/>
    <property type="match status" value="1"/>
</dbReference>
<evidence type="ECO:0000256" key="4">
    <source>
        <dbReference type="ARBA" id="ARBA00023277"/>
    </source>
</evidence>
<dbReference type="GO" id="GO:0005829">
    <property type="term" value="C:cytosol"/>
    <property type="evidence" value="ECO:0007669"/>
    <property type="project" value="TreeGrafter"/>
</dbReference>
<dbReference type="PANTHER" id="PTHR43434:SF23">
    <property type="entry name" value="PHOSPHOGLYCOLATE PHOSPHATASE"/>
    <property type="match status" value="1"/>
</dbReference>
<dbReference type="KEGG" id="bsan:CHH28_17690"/>
<dbReference type="InterPro" id="IPR050155">
    <property type="entry name" value="HAD-like_hydrolase_sf"/>
</dbReference>
<dbReference type="EMBL" id="CP022530">
    <property type="protein sequence ID" value="ASP40397.1"/>
    <property type="molecule type" value="Genomic_DNA"/>
</dbReference>
<keyword evidence="2" id="KW-0378">Hydrolase</keyword>
<dbReference type="InterPro" id="IPR041492">
    <property type="entry name" value="HAD_2"/>
</dbReference>
<dbReference type="InterPro" id="IPR036412">
    <property type="entry name" value="HAD-like_sf"/>
</dbReference>
<organism evidence="5 6">
    <name type="scientific">Bacterioplanes sanyensis</name>
    <dbReference type="NCBI Taxonomy" id="1249553"/>
    <lineage>
        <taxon>Bacteria</taxon>
        <taxon>Pseudomonadati</taxon>
        <taxon>Pseudomonadota</taxon>
        <taxon>Gammaproteobacteria</taxon>
        <taxon>Oceanospirillales</taxon>
        <taxon>Oceanospirillaceae</taxon>
        <taxon>Bacterioplanes</taxon>
    </lineage>
</organism>
<evidence type="ECO:0000313" key="6">
    <source>
        <dbReference type="Proteomes" id="UP000202440"/>
    </source>
</evidence>
<proteinExistence type="predicted"/>
<dbReference type="GO" id="GO:0006281">
    <property type="term" value="P:DNA repair"/>
    <property type="evidence" value="ECO:0007669"/>
    <property type="project" value="TreeGrafter"/>
</dbReference>
<accession>A0A222FMY7</accession>
<dbReference type="PANTHER" id="PTHR43434">
    <property type="entry name" value="PHOSPHOGLYCOLATE PHOSPHATASE"/>
    <property type="match status" value="1"/>
</dbReference>
<dbReference type="NCBIfam" id="TIGR01549">
    <property type="entry name" value="HAD-SF-IA-v1"/>
    <property type="match status" value="1"/>
</dbReference>
<dbReference type="InterPro" id="IPR023198">
    <property type="entry name" value="PGP-like_dom2"/>
</dbReference>
<dbReference type="OrthoDB" id="9776368at2"/>
<dbReference type="InterPro" id="IPR006439">
    <property type="entry name" value="HAD-SF_hydro_IA"/>
</dbReference>
<dbReference type="InterPro" id="IPR023214">
    <property type="entry name" value="HAD_sf"/>
</dbReference>
<dbReference type="AlphaFoldDB" id="A0A222FMY7"/>
<protein>
    <submittedName>
        <fullName evidence="5">Phosphoglycolate phosphatase</fullName>
    </submittedName>
</protein>
<sequence length="221" mass="24626">MSLPRPAAVLFDLDGTLVDTAPDFFGVVNQLRQQAGLSALDDQRIREQVSNGGTALTSLTWEISPEADGFAAKRQLLLDCYEQYIGSRCQLFQGFESLLARLNNSNIAWGIVTNKPRRYTELLLQRMPLTSPVVVCPEDVNHAKPHPEPLLLAAQQLQLEPAHCWYIGDHQRDIDAGRAAGMPTLGCRFGYVSDPTEADQWQADAVLDQPQDLQRLLSHYL</sequence>
<keyword evidence="3" id="KW-0460">Magnesium</keyword>
<dbReference type="GO" id="GO:0008967">
    <property type="term" value="F:phosphoglycolate phosphatase activity"/>
    <property type="evidence" value="ECO:0007669"/>
    <property type="project" value="TreeGrafter"/>
</dbReference>
<dbReference type="SUPFAM" id="SSF56784">
    <property type="entry name" value="HAD-like"/>
    <property type="match status" value="1"/>
</dbReference>
<dbReference type="SFLD" id="SFLDG01135">
    <property type="entry name" value="C1.5.6:_HAD__Beta-PGM__Phospha"/>
    <property type="match status" value="1"/>
</dbReference>
<evidence type="ECO:0000313" key="5">
    <source>
        <dbReference type="EMBL" id="ASP40397.1"/>
    </source>
</evidence>
<keyword evidence="4" id="KW-0119">Carbohydrate metabolism</keyword>
<dbReference type="Gene3D" id="3.40.50.1000">
    <property type="entry name" value="HAD superfamily/HAD-like"/>
    <property type="match status" value="1"/>
</dbReference>
<name>A0A222FMY7_9GAMM</name>